<evidence type="ECO:0000256" key="2">
    <source>
        <dbReference type="SAM" id="Phobius"/>
    </source>
</evidence>
<keyword evidence="2" id="KW-0812">Transmembrane</keyword>
<name>A0A1F8HA18_9BACT</name>
<keyword evidence="2" id="KW-1133">Transmembrane helix</keyword>
<dbReference type="EMBL" id="MGKW01000023">
    <property type="protein sequence ID" value="OGN33819.1"/>
    <property type="molecule type" value="Genomic_DNA"/>
</dbReference>
<evidence type="ECO:0000313" key="3">
    <source>
        <dbReference type="EMBL" id="OGN33819.1"/>
    </source>
</evidence>
<feature type="transmembrane region" description="Helical" evidence="2">
    <location>
        <begin position="39"/>
        <end position="60"/>
    </location>
</feature>
<protein>
    <submittedName>
        <fullName evidence="3">Uncharacterized protein</fullName>
    </submittedName>
</protein>
<sequence>METQTEQQLTKKERKEFRRQEKLETQETAIVERRKRHTINWAIGISAVILPIGGLIWYSATRPPIPESDIVSRDAFHWHPELAIYVKGEKQDIPANIGIGAVHQPIHTHTDDNRQGVVHMEFQGLALKQDVTLGQFFKNWGKDIRSFGANMKMTVNGQENLEYENYLMQDKDKIELRYE</sequence>
<reference evidence="3 4" key="1">
    <citation type="journal article" date="2016" name="Nat. Commun.">
        <title>Thousands of microbial genomes shed light on interconnected biogeochemical processes in an aquifer system.</title>
        <authorList>
            <person name="Anantharaman K."/>
            <person name="Brown C.T."/>
            <person name="Hug L.A."/>
            <person name="Sharon I."/>
            <person name="Castelle C.J."/>
            <person name="Probst A.J."/>
            <person name="Thomas B.C."/>
            <person name="Singh A."/>
            <person name="Wilkins M.J."/>
            <person name="Karaoz U."/>
            <person name="Brodie E.L."/>
            <person name="Williams K.H."/>
            <person name="Hubbard S.S."/>
            <person name="Banfield J.F."/>
        </authorList>
    </citation>
    <scope>NUCLEOTIDE SEQUENCE [LARGE SCALE GENOMIC DNA]</scope>
</reference>
<feature type="compositionally biased region" description="Basic and acidic residues" evidence="1">
    <location>
        <begin position="9"/>
        <end position="20"/>
    </location>
</feature>
<keyword evidence="2" id="KW-0472">Membrane</keyword>
<dbReference type="AlphaFoldDB" id="A0A1F8HA18"/>
<accession>A0A1F8HA18</accession>
<comment type="caution">
    <text evidence="3">The sequence shown here is derived from an EMBL/GenBank/DDBJ whole genome shotgun (WGS) entry which is preliminary data.</text>
</comment>
<dbReference type="Proteomes" id="UP000178155">
    <property type="component" value="Unassembled WGS sequence"/>
</dbReference>
<evidence type="ECO:0000313" key="4">
    <source>
        <dbReference type="Proteomes" id="UP000178155"/>
    </source>
</evidence>
<proteinExistence type="predicted"/>
<feature type="region of interest" description="Disordered" evidence="1">
    <location>
        <begin position="1"/>
        <end position="20"/>
    </location>
</feature>
<evidence type="ECO:0000256" key="1">
    <source>
        <dbReference type="SAM" id="MobiDB-lite"/>
    </source>
</evidence>
<organism evidence="3 4">
    <name type="scientific">Candidatus Yanofskybacteria bacterium RIFCSPLOWO2_02_FULL_47_9b</name>
    <dbReference type="NCBI Taxonomy" id="1802708"/>
    <lineage>
        <taxon>Bacteria</taxon>
        <taxon>Candidatus Yanofskyibacteriota</taxon>
    </lineage>
</organism>
<gene>
    <name evidence="3" type="ORF">A3I39_01120</name>
</gene>